<comment type="caution">
    <text evidence="3">The sequence shown here is derived from an EMBL/GenBank/DDBJ whole genome shotgun (WGS) entry which is preliminary data.</text>
</comment>
<dbReference type="SUPFAM" id="SSF52540">
    <property type="entry name" value="P-loop containing nucleoside triphosphate hydrolases"/>
    <property type="match status" value="1"/>
</dbReference>
<accession>A0A2G8KG93</accession>
<dbReference type="PANTHER" id="PTHR47977">
    <property type="entry name" value="RAS-RELATED PROTEIN RAB"/>
    <property type="match status" value="1"/>
</dbReference>
<dbReference type="Pfam" id="PF00071">
    <property type="entry name" value="Ras"/>
    <property type="match status" value="1"/>
</dbReference>
<sequence length="103" mass="11568">MDIDGRITSVQLWDTAGQERFRSIAKSYFRRADGVLLLYDCTFERSFINVRDWIEAVEDGAQKTVPIMICANKVDRRAAAVAEGVRCVRTEDGERLASSVIAP</sequence>
<dbReference type="PRINTS" id="PR00449">
    <property type="entry name" value="RASTRNSFRMNG"/>
</dbReference>
<dbReference type="InterPro" id="IPR050227">
    <property type="entry name" value="Rab"/>
</dbReference>
<evidence type="ECO:0000256" key="1">
    <source>
        <dbReference type="ARBA" id="ARBA00022741"/>
    </source>
</evidence>
<dbReference type="GO" id="GO:0003924">
    <property type="term" value="F:GTPase activity"/>
    <property type="evidence" value="ECO:0007669"/>
    <property type="project" value="InterPro"/>
</dbReference>
<evidence type="ECO:0000313" key="4">
    <source>
        <dbReference type="Proteomes" id="UP000230750"/>
    </source>
</evidence>
<dbReference type="FunFam" id="3.40.50.300:FF:001447">
    <property type="entry name" value="Ras-related protein Rab-1B"/>
    <property type="match status" value="1"/>
</dbReference>
<dbReference type="EMBL" id="MRZV01000607">
    <property type="protein sequence ID" value="PIK47017.1"/>
    <property type="molecule type" value="Genomic_DNA"/>
</dbReference>
<dbReference type="Gene3D" id="3.40.50.300">
    <property type="entry name" value="P-loop containing nucleotide triphosphate hydrolases"/>
    <property type="match status" value="1"/>
</dbReference>
<dbReference type="PROSITE" id="PS51421">
    <property type="entry name" value="RAS"/>
    <property type="match status" value="1"/>
</dbReference>
<protein>
    <submittedName>
        <fullName evidence="3">Putative ras and EF-hand domain-containing protein-like</fullName>
    </submittedName>
</protein>
<dbReference type="GO" id="GO:0005525">
    <property type="term" value="F:GTP binding"/>
    <property type="evidence" value="ECO:0007669"/>
    <property type="project" value="UniProtKB-KW"/>
</dbReference>
<gene>
    <name evidence="3" type="ORF">BSL78_16107</name>
</gene>
<dbReference type="OrthoDB" id="9989112at2759"/>
<dbReference type="InterPro" id="IPR001806">
    <property type="entry name" value="Small_GTPase"/>
</dbReference>
<name>A0A2G8KG93_STIJA</name>
<dbReference type="InterPro" id="IPR027417">
    <property type="entry name" value="P-loop_NTPase"/>
</dbReference>
<dbReference type="InterPro" id="IPR005225">
    <property type="entry name" value="Small_GTP-bd"/>
</dbReference>
<evidence type="ECO:0000313" key="3">
    <source>
        <dbReference type="EMBL" id="PIK47017.1"/>
    </source>
</evidence>
<evidence type="ECO:0000256" key="2">
    <source>
        <dbReference type="ARBA" id="ARBA00023134"/>
    </source>
</evidence>
<organism evidence="3 4">
    <name type="scientific">Stichopus japonicus</name>
    <name type="common">Sea cucumber</name>
    <dbReference type="NCBI Taxonomy" id="307972"/>
    <lineage>
        <taxon>Eukaryota</taxon>
        <taxon>Metazoa</taxon>
        <taxon>Echinodermata</taxon>
        <taxon>Eleutherozoa</taxon>
        <taxon>Echinozoa</taxon>
        <taxon>Holothuroidea</taxon>
        <taxon>Aspidochirotacea</taxon>
        <taxon>Aspidochirotida</taxon>
        <taxon>Stichopodidae</taxon>
        <taxon>Apostichopus</taxon>
    </lineage>
</organism>
<dbReference type="Proteomes" id="UP000230750">
    <property type="component" value="Unassembled WGS sequence"/>
</dbReference>
<dbReference type="SMART" id="SM00175">
    <property type="entry name" value="RAB"/>
    <property type="match status" value="1"/>
</dbReference>
<keyword evidence="4" id="KW-1185">Reference proteome</keyword>
<dbReference type="NCBIfam" id="TIGR00231">
    <property type="entry name" value="small_GTP"/>
    <property type="match status" value="1"/>
</dbReference>
<dbReference type="AlphaFoldDB" id="A0A2G8KG93"/>
<dbReference type="CDD" id="cd00154">
    <property type="entry name" value="Rab"/>
    <property type="match status" value="1"/>
</dbReference>
<dbReference type="STRING" id="307972.A0A2G8KG93"/>
<dbReference type="PROSITE" id="PS51419">
    <property type="entry name" value="RAB"/>
    <property type="match status" value="1"/>
</dbReference>
<reference evidence="3 4" key="1">
    <citation type="journal article" date="2017" name="PLoS Biol.">
        <title>The sea cucumber genome provides insights into morphological evolution and visceral regeneration.</title>
        <authorList>
            <person name="Zhang X."/>
            <person name="Sun L."/>
            <person name="Yuan J."/>
            <person name="Sun Y."/>
            <person name="Gao Y."/>
            <person name="Zhang L."/>
            <person name="Li S."/>
            <person name="Dai H."/>
            <person name="Hamel J.F."/>
            <person name="Liu C."/>
            <person name="Yu Y."/>
            <person name="Liu S."/>
            <person name="Lin W."/>
            <person name="Guo K."/>
            <person name="Jin S."/>
            <person name="Xu P."/>
            <person name="Storey K.B."/>
            <person name="Huan P."/>
            <person name="Zhang T."/>
            <person name="Zhou Y."/>
            <person name="Zhang J."/>
            <person name="Lin C."/>
            <person name="Li X."/>
            <person name="Xing L."/>
            <person name="Huo D."/>
            <person name="Sun M."/>
            <person name="Wang L."/>
            <person name="Mercier A."/>
            <person name="Li F."/>
            <person name="Yang H."/>
            <person name="Xiang J."/>
        </authorList>
    </citation>
    <scope>NUCLEOTIDE SEQUENCE [LARGE SCALE GENOMIC DNA]</scope>
    <source>
        <strain evidence="3">Shaxun</strain>
        <tissue evidence="3">Muscle</tissue>
    </source>
</reference>
<keyword evidence="2" id="KW-0342">GTP-binding</keyword>
<keyword evidence="1" id="KW-0547">Nucleotide-binding</keyword>
<proteinExistence type="predicted"/>